<evidence type="ECO:0000313" key="5">
    <source>
        <dbReference type="Proteomes" id="UP001201262"/>
    </source>
</evidence>
<accession>A0AAD4KUQ5</accession>
<gene>
    <name evidence="4" type="ORF">BGW36DRAFT_358979</name>
</gene>
<dbReference type="InterPro" id="IPR020373">
    <property type="entry name" value="Kgd4/YMR-31"/>
</dbReference>
<evidence type="ECO:0000256" key="2">
    <source>
        <dbReference type="ARBA" id="ARBA00023128"/>
    </source>
</evidence>
<evidence type="ECO:0000256" key="3">
    <source>
        <dbReference type="ARBA" id="ARBA00043970"/>
    </source>
</evidence>
<evidence type="ECO:0000256" key="1">
    <source>
        <dbReference type="ARBA" id="ARBA00004173"/>
    </source>
</evidence>
<dbReference type="PANTHER" id="PTHR31601">
    <property type="entry name" value="28S RIBOSOMAL PROTEIN S36, MITOCHONDRIAL"/>
    <property type="match status" value="1"/>
</dbReference>
<sequence length="124" mass="13269">MHSTAVLRNASRTPLIKFIGKRTVPASIDHTPKVHPASPTSTLPDSFATYRAKAQQHGPLNSPGRASSLSYGVIGGASGASLGSIQPKQGQFFDRDELPARFHRLPWSEVEMEAIETGGASLFN</sequence>
<dbReference type="Proteomes" id="UP001201262">
    <property type="component" value="Unassembled WGS sequence"/>
</dbReference>
<dbReference type="EMBL" id="JAJTJA010000006">
    <property type="protein sequence ID" value="KAH8697176.1"/>
    <property type="molecule type" value="Genomic_DNA"/>
</dbReference>
<dbReference type="RefSeq" id="XP_046071877.1">
    <property type="nucleotide sequence ID" value="XM_046214026.1"/>
</dbReference>
<comment type="similarity">
    <text evidence="3">Belongs to the alpha-ketoglutarate dehydrogenase component 4 family.</text>
</comment>
<keyword evidence="2" id="KW-0496">Mitochondrion</keyword>
<evidence type="ECO:0008006" key="6">
    <source>
        <dbReference type="Google" id="ProtNLM"/>
    </source>
</evidence>
<protein>
    <recommendedName>
        <fullName evidence="6">37S ribosomal protein YMR-31, mitochondrial</fullName>
    </recommendedName>
</protein>
<comment type="caution">
    <text evidence="4">The sequence shown here is derived from an EMBL/GenBank/DDBJ whole genome shotgun (WGS) entry which is preliminary data.</text>
</comment>
<dbReference type="GO" id="GO:0004591">
    <property type="term" value="F:oxoglutarate dehydrogenase (succinyl-transferring) activity"/>
    <property type="evidence" value="ECO:0007669"/>
    <property type="project" value="TreeGrafter"/>
</dbReference>
<name>A0AAD4KUQ5_9EURO</name>
<evidence type="ECO:0000313" key="4">
    <source>
        <dbReference type="EMBL" id="KAH8697176.1"/>
    </source>
</evidence>
<dbReference type="AlphaFoldDB" id="A0AAD4KUQ5"/>
<organism evidence="4 5">
    <name type="scientific">Talaromyces proteolyticus</name>
    <dbReference type="NCBI Taxonomy" id="1131652"/>
    <lineage>
        <taxon>Eukaryota</taxon>
        <taxon>Fungi</taxon>
        <taxon>Dikarya</taxon>
        <taxon>Ascomycota</taxon>
        <taxon>Pezizomycotina</taxon>
        <taxon>Eurotiomycetes</taxon>
        <taxon>Eurotiomycetidae</taxon>
        <taxon>Eurotiales</taxon>
        <taxon>Trichocomaceae</taxon>
        <taxon>Talaromyces</taxon>
        <taxon>Talaromyces sect. Bacilispori</taxon>
    </lineage>
</organism>
<reference evidence="4" key="1">
    <citation type="submission" date="2021-12" db="EMBL/GenBank/DDBJ databases">
        <title>Convergent genome expansion in fungi linked to evolution of root-endophyte symbiosis.</title>
        <authorList>
            <consortium name="DOE Joint Genome Institute"/>
            <person name="Ke Y.-H."/>
            <person name="Bonito G."/>
            <person name="Liao H.-L."/>
            <person name="Looney B."/>
            <person name="Rojas-Flechas A."/>
            <person name="Nash J."/>
            <person name="Hameed K."/>
            <person name="Schadt C."/>
            <person name="Martin F."/>
            <person name="Crous P.W."/>
            <person name="Miettinen O."/>
            <person name="Magnuson J.K."/>
            <person name="Labbe J."/>
            <person name="Jacobson D."/>
            <person name="Doktycz M.J."/>
            <person name="Veneault-Fourrey C."/>
            <person name="Kuo A."/>
            <person name="Mondo S."/>
            <person name="Calhoun S."/>
            <person name="Riley R."/>
            <person name="Ohm R."/>
            <person name="LaButti K."/>
            <person name="Andreopoulos B."/>
            <person name="Pangilinan J."/>
            <person name="Nolan M."/>
            <person name="Tritt A."/>
            <person name="Clum A."/>
            <person name="Lipzen A."/>
            <person name="Daum C."/>
            <person name="Barry K."/>
            <person name="Grigoriev I.V."/>
            <person name="Vilgalys R."/>
        </authorList>
    </citation>
    <scope>NUCLEOTIDE SEQUENCE</scope>
    <source>
        <strain evidence="4">PMI_201</strain>
    </source>
</reference>
<comment type="subcellular location">
    <subcellularLocation>
        <location evidence="1">Mitochondrion</location>
    </subcellularLocation>
</comment>
<dbReference type="GO" id="GO:0005739">
    <property type="term" value="C:mitochondrion"/>
    <property type="evidence" value="ECO:0007669"/>
    <property type="project" value="UniProtKB-SubCell"/>
</dbReference>
<dbReference type="GO" id="GO:0006103">
    <property type="term" value="P:2-oxoglutarate metabolic process"/>
    <property type="evidence" value="ECO:0007669"/>
    <property type="project" value="InterPro"/>
</dbReference>
<dbReference type="Pfam" id="PF10937">
    <property type="entry name" value="Kgd4-YMR31"/>
    <property type="match status" value="1"/>
</dbReference>
<dbReference type="GeneID" id="70244313"/>
<dbReference type="PANTHER" id="PTHR31601:SF2">
    <property type="entry name" value="ALPHA-KETOGLUTARATE DEHYDROGENASE COMPONENT 4"/>
    <property type="match status" value="1"/>
</dbReference>
<proteinExistence type="inferred from homology"/>
<keyword evidence="5" id="KW-1185">Reference proteome</keyword>